<dbReference type="RefSeq" id="WP_102526068.1">
    <property type="nucleotide sequence ID" value="NZ_JAKIKU010000003.1"/>
</dbReference>
<dbReference type="Gene3D" id="3.30.470.20">
    <property type="entry name" value="ATP-grasp fold, B domain"/>
    <property type="match status" value="1"/>
</dbReference>
<dbReference type="Pfam" id="PF14397">
    <property type="entry name" value="ATPgrasp_ST"/>
    <property type="match status" value="1"/>
</dbReference>
<dbReference type="Proteomes" id="UP001202134">
    <property type="component" value="Unassembled WGS sequence"/>
</dbReference>
<dbReference type="PANTHER" id="PTHR21621:SF0">
    <property type="entry name" value="BETA-CITRYLGLUTAMATE SYNTHASE B-RELATED"/>
    <property type="match status" value="1"/>
</dbReference>
<dbReference type="InterPro" id="IPR039523">
    <property type="entry name" value="RimK-rel_E_lig_ATP-grasp"/>
</dbReference>
<accession>A0ABT0KMX3</accession>
<reference evidence="2 3" key="1">
    <citation type="submission" date="2022-01" db="EMBL/GenBank/DDBJ databases">
        <title>Whole genome-based taxonomy of the Shewanellaceae.</title>
        <authorList>
            <person name="Martin-Rodriguez A.J."/>
        </authorList>
    </citation>
    <scope>NUCLEOTIDE SEQUENCE [LARGE SCALE GENOMIC DNA]</scope>
    <source>
        <strain evidence="2 3">DSM 24955</strain>
    </source>
</reference>
<dbReference type="InterPro" id="IPR011758">
    <property type="entry name" value="RimK-rel_E_lig"/>
</dbReference>
<evidence type="ECO:0000313" key="3">
    <source>
        <dbReference type="Proteomes" id="UP001202134"/>
    </source>
</evidence>
<comment type="caution">
    <text evidence="2">The sequence shown here is derived from an EMBL/GenBank/DDBJ whole genome shotgun (WGS) entry which is preliminary data.</text>
</comment>
<dbReference type="EMBL" id="JAKIKU010000003">
    <property type="protein sequence ID" value="MCL1045124.1"/>
    <property type="molecule type" value="Genomic_DNA"/>
</dbReference>
<feature type="domain" description="Alpha-L-glutamate ligase-related protein ATP-grasp" evidence="1">
    <location>
        <begin position="21"/>
        <end position="293"/>
    </location>
</feature>
<dbReference type="SUPFAM" id="SSF56059">
    <property type="entry name" value="Glutathione synthetase ATP-binding domain-like"/>
    <property type="match status" value="1"/>
</dbReference>
<evidence type="ECO:0000313" key="2">
    <source>
        <dbReference type="EMBL" id="MCL1045124.1"/>
    </source>
</evidence>
<name>A0ABT0KMX3_9GAMM</name>
<sequence>MKNYAWPWELRRNGVLNMNKRNIDYIGKYNQRKFYKRVDDKLITKQLALANDIAVPDLIGVVEEQHKINEIPQMVLGRTGFVIKPAKGSGGKGILVITHVENGRYYKPNGDEVTPNEVYRHVSNILSGLFSLGGIPDVGLVEGLIEFDPIFDGFSYEGVPDIRLIVFKGYPVMGMLRCSTAASDGKANLHQGAVGVGLDIATGKSLYAVQFDKPVLRHPDTNYELSQIQVPNWDVLLHTASSAYEMCELGYLGTDMVLDKVRGPLLLELNARPGLAIQTANGKGILDRLKHVESLKGPTLSVEERVAYAKKHFCSNPNF</sequence>
<organism evidence="2 3">
    <name type="scientific">Shewanella electrodiphila</name>
    <dbReference type="NCBI Taxonomy" id="934143"/>
    <lineage>
        <taxon>Bacteria</taxon>
        <taxon>Pseudomonadati</taxon>
        <taxon>Pseudomonadota</taxon>
        <taxon>Gammaproteobacteria</taxon>
        <taxon>Alteromonadales</taxon>
        <taxon>Shewanellaceae</taxon>
        <taxon>Shewanella</taxon>
    </lineage>
</organism>
<gene>
    <name evidence="2" type="ORF">L2737_07260</name>
</gene>
<protein>
    <submittedName>
        <fullName evidence="2">Alpha-L-glutamate ligase-like protein</fullName>
    </submittedName>
</protein>
<dbReference type="NCBIfam" id="TIGR02291">
    <property type="entry name" value="rimK_rel_E_lig"/>
    <property type="match status" value="1"/>
</dbReference>
<dbReference type="PANTHER" id="PTHR21621">
    <property type="entry name" value="RIBOSOMAL PROTEIN S6 MODIFICATION PROTEIN"/>
    <property type="match status" value="1"/>
</dbReference>
<evidence type="ECO:0000259" key="1">
    <source>
        <dbReference type="Pfam" id="PF14397"/>
    </source>
</evidence>
<keyword evidence="3" id="KW-1185">Reference proteome</keyword>
<proteinExistence type="predicted"/>